<feature type="compositionally biased region" description="Low complexity" evidence="1">
    <location>
        <begin position="291"/>
        <end position="310"/>
    </location>
</feature>
<feature type="compositionally biased region" description="Basic and acidic residues" evidence="1">
    <location>
        <begin position="185"/>
        <end position="196"/>
    </location>
</feature>
<feature type="region of interest" description="Disordered" evidence="1">
    <location>
        <begin position="1"/>
        <end position="561"/>
    </location>
</feature>
<evidence type="ECO:0000256" key="1">
    <source>
        <dbReference type="SAM" id="MobiDB-lite"/>
    </source>
</evidence>
<protein>
    <submittedName>
        <fullName evidence="2">Uncharacterized protein</fullName>
    </submittedName>
</protein>
<feature type="compositionally biased region" description="Basic and acidic residues" evidence="1">
    <location>
        <begin position="226"/>
        <end position="276"/>
    </location>
</feature>
<dbReference type="Proteomes" id="UP000235965">
    <property type="component" value="Unassembled WGS sequence"/>
</dbReference>
<feature type="compositionally biased region" description="Basic and acidic residues" evidence="1">
    <location>
        <begin position="400"/>
        <end position="440"/>
    </location>
</feature>
<feature type="compositionally biased region" description="Basic and acidic residues" evidence="1">
    <location>
        <begin position="140"/>
        <end position="161"/>
    </location>
</feature>
<feature type="compositionally biased region" description="Basic and acidic residues" evidence="1">
    <location>
        <begin position="13"/>
        <end position="37"/>
    </location>
</feature>
<feature type="compositionally biased region" description="Basic and acidic residues" evidence="1">
    <location>
        <begin position="63"/>
        <end position="72"/>
    </location>
</feature>
<comment type="caution">
    <text evidence="2">The sequence shown here is derived from an EMBL/GenBank/DDBJ whole genome shotgun (WGS) entry which is preliminary data.</text>
</comment>
<evidence type="ECO:0000313" key="3">
    <source>
        <dbReference type="Proteomes" id="UP000235965"/>
    </source>
</evidence>
<dbReference type="OrthoDB" id="10405500at2759"/>
<dbReference type="EMBL" id="NEVH01011887">
    <property type="protein sequence ID" value="PNF31260.1"/>
    <property type="molecule type" value="Genomic_DNA"/>
</dbReference>
<sequence length="561" mass="60665">MFVFCYRSSFGGRDPRPPPPSRRDRSSSAERSSDREGSSAGANAPPSLLDLPKIPPPAVQEGGSDRKPHTTDSHQGPPGPRFQSPRGPPGPGGPVFSPRGPGPDGFRPPGPGFRPDGVRPPGPFPRGGPLPEGMIVSPGMDRHPEGYGRDVFEPRDSRPEEFDSENEDFDSRHPRAEGSQGPRPEGFDKRIPHPDEYEGFGPRGPPHPDDFDIHPPVPDDFNPRGIHPDEFEPRGRRPPDVFDPRGPPREGFDPRMSHPEDFDPRGPRPDGFDRRGRAPGPDFFPRREFGPRGMMGPRMGMGPDGFGPRHLLGRGPGPMVHLRGPPGPMGMRGPGPRPGIWMDGQGPPPMFPRGFEGPPVDGPPPDAFFGRPPFDDMERRAREEGRHPRGWGPRRGPQGSRDEGRFRGGERDGPGPWRRDEEMGPRRGSRPEDTGGKQDEEEKEAPATPSVKGERDRTRKSRWSNASPTSEAAPEPVPVDGGKDSSVETSVEEKNFSLCAEGPQHEQGDGSGDGSGSVTKDCDSPPVAEPQSDGTPCNDELPLSTAEPCSESDAAGGEDAG</sequence>
<keyword evidence="3" id="KW-1185">Reference proteome</keyword>
<proteinExistence type="predicted"/>
<organism evidence="2 3">
    <name type="scientific">Cryptotermes secundus</name>
    <dbReference type="NCBI Taxonomy" id="105785"/>
    <lineage>
        <taxon>Eukaryota</taxon>
        <taxon>Metazoa</taxon>
        <taxon>Ecdysozoa</taxon>
        <taxon>Arthropoda</taxon>
        <taxon>Hexapoda</taxon>
        <taxon>Insecta</taxon>
        <taxon>Pterygota</taxon>
        <taxon>Neoptera</taxon>
        <taxon>Polyneoptera</taxon>
        <taxon>Dictyoptera</taxon>
        <taxon>Blattodea</taxon>
        <taxon>Blattoidea</taxon>
        <taxon>Termitoidae</taxon>
        <taxon>Kalotermitidae</taxon>
        <taxon>Cryptotermitinae</taxon>
        <taxon>Cryptotermes</taxon>
    </lineage>
</organism>
<reference evidence="2 3" key="1">
    <citation type="submission" date="2017-12" db="EMBL/GenBank/DDBJ databases">
        <title>Hemimetabolous genomes reveal molecular basis of termite eusociality.</title>
        <authorList>
            <person name="Harrison M.C."/>
            <person name="Jongepier E."/>
            <person name="Robertson H.M."/>
            <person name="Arning N."/>
            <person name="Bitard-Feildel T."/>
            <person name="Chao H."/>
            <person name="Childers C.P."/>
            <person name="Dinh H."/>
            <person name="Doddapaneni H."/>
            <person name="Dugan S."/>
            <person name="Gowin J."/>
            <person name="Greiner C."/>
            <person name="Han Y."/>
            <person name="Hu H."/>
            <person name="Hughes D.S.T."/>
            <person name="Huylmans A.-K."/>
            <person name="Kemena C."/>
            <person name="Kremer L.P.M."/>
            <person name="Lee S.L."/>
            <person name="Lopez-Ezquerra A."/>
            <person name="Mallet L."/>
            <person name="Monroy-Kuhn J.M."/>
            <person name="Moser A."/>
            <person name="Murali S.C."/>
            <person name="Muzny D.M."/>
            <person name="Otani S."/>
            <person name="Piulachs M.-D."/>
            <person name="Poelchau M."/>
            <person name="Qu J."/>
            <person name="Schaub F."/>
            <person name="Wada-Katsumata A."/>
            <person name="Worley K.C."/>
            <person name="Xie Q."/>
            <person name="Ylla G."/>
            <person name="Poulsen M."/>
            <person name="Gibbs R.A."/>
            <person name="Schal C."/>
            <person name="Richards S."/>
            <person name="Belles X."/>
            <person name="Korb J."/>
            <person name="Bornberg-Bauer E."/>
        </authorList>
    </citation>
    <scope>NUCLEOTIDE SEQUENCE [LARGE SCALE GENOMIC DNA]</scope>
    <source>
        <tissue evidence="2">Whole body</tissue>
    </source>
</reference>
<dbReference type="AlphaFoldDB" id="A0A2J7QRQ9"/>
<gene>
    <name evidence="2" type="ORF">B7P43_G13591</name>
</gene>
<feature type="compositionally biased region" description="Low complexity" evidence="1">
    <location>
        <begin position="94"/>
        <end position="105"/>
    </location>
</feature>
<accession>A0A2J7QRQ9</accession>
<name>A0A2J7QRQ9_9NEOP</name>
<feature type="compositionally biased region" description="Basic and acidic residues" evidence="1">
    <location>
        <begin position="481"/>
        <end position="495"/>
    </location>
</feature>
<feature type="compositionally biased region" description="Basic and acidic residues" evidence="1">
    <location>
        <begin position="373"/>
        <end position="387"/>
    </location>
</feature>
<feature type="compositionally biased region" description="Low complexity" evidence="1">
    <location>
        <begin position="390"/>
        <end position="399"/>
    </location>
</feature>
<feature type="compositionally biased region" description="Pro residues" evidence="1">
    <location>
        <begin position="106"/>
        <end position="128"/>
    </location>
</feature>
<evidence type="ECO:0000313" key="2">
    <source>
        <dbReference type="EMBL" id="PNF31260.1"/>
    </source>
</evidence>